<evidence type="ECO:0000256" key="8">
    <source>
        <dbReference type="PIRSR" id="PIRSR604361-3"/>
    </source>
</evidence>
<dbReference type="GO" id="GO:0004462">
    <property type="term" value="F:lactoylglutathione lyase activity"/>
    <property type="evidence" value="ECO:0007669"/>
    <property type="project" value="UniProtKB-UniRule"/>
</dbReference>
<dbReference type="SUPFAM" id="SSF54593">
    <property type="entry name" value="Glyoxalase/Bleomycin resistance protein/Dihydroxybiphenyl dioxygenase"/>
    <property type="match status" value="2"/>
</dbReference>
<dbReference type="Gene3D" id="3.10.180.10">
    <property type="entry name" value="2,3-Dihydroxybiphenyl 1,2-Dioxygenase, domain 1"/>
    <property type="match status" value="2"/>
</dbReference>
<evidence type="ECO:0000313" key="12">
    <source>
        <dbReference type="Proteomes" id="UP000007799"/>
    </source>
</evidence>
<keyword evidence="6 9" id="KW-0456">Lyase</keyword>
<evidence type="ECO:0000313" key="11">
    <source>
        <dbReference type="EMBL" id="EGD79065.1"/>
    </source>
</evidence>
<evidence type="ECO:0000256" key="4">
    <source>
        <dbReference type="ARBA" id="ARBA00022723"/>
    </source>
</evidence>
<dbReference type="PROSITE" id="PS00935">
    <property type="entry name" value="GLYOXALASE_I_2"/>
    <property type="match status" value="1"/>
</dbReference>
<keyword evidence="4 8" id="KW-0479">Metal-binding</keyword>
<keyword evidence="12" id="KW-1185">Reference proteome</keyword>
<dbReference type="InterPro" id="IPR018146">
    <property type="entry name" value="Glyoxalase_1_CS"/>
</dbReference>
<evidence type="ECO:0000256" key="7">
    <source>
        <dbReference type="PIRSR" id="PIRSR604361-1"/>
    </source>
</evidence>
<dbReference type="RefSeq" id="XP_004998021.1">
    <property type="nucleotide sequence ID" value="XM_004997964.1"/>
</dbReference>
<dbReference type="Proteomes" id="UP000007799">
    <property type="component" value="Unassembled WGS sequence"/>
</dbReference>
<feature type="domain" description="VOC" evidence="10">
    <location>
        <begin position="16"/>
        <end position="166"/>
    </location>
</feature>
<dbReference type="PROSITE" id="PS00934">
    <property type="entry name" value="GLYOXALASE_I_1"/>
    <property type="match status" value="2"/>
</dbReference>
<dbReference type="PANTHER" id="PTHR10374">
    <property type="entry name" value="LACTOYLGLUTATHIONE LYASE GLYOXALASE I"/>
    <property type="match status" value="1"/>
</dbReference>
<comment type="cofactor">
    <cofactor evidence="8">
        <name>Zn(2+)</name>
        <dbReference type="ChEBI" id="CHEBI:29105"/>
    </cofactor>
    <text evidence="8">Binds 1 zinc ion per subunit. In the homodimer, two zinc ions are bound between subunits.</text>
</comment>
<feature type="domain" description="VOC" evidence="10">
    <location>
        <begin position="176"/>
        <end position="323"/>
    </location>
</feature>
<evidence type="ECO:0000259" key="10">
    <source>
        <dbReference type="PROSITE" id="PS51819"/>
    </source>
</evidence>
<name>F2TZP1_SALR5</name>
<dbReference type="InterPro" id="IPR004361">
    <property type="entry name" value="Glyoxalase_1"/>
</dbReference>
<dbReference type="NCBIfam" id="TIGR00068">
    <property type="entry name" value="glyox_I"/>
    <property type="match status" value="2"/>
</dbReference>
<gene>
    <name evidence="11" type="ORF">PTSG_02033</name>
</gene>
<dbReference type="AlphaFoldDB" id="F2TZP1"/>
<keyword evidence="5 8" id="KW-0862">Zinc</keyword>
<dbReference type="PROSITE" id="PS51819">
    <property type="entry name" value="VOC"/>
    <property type="match status" value="2"/>
</dbReference>
<dbReference type="OMA" id="KTSWEPV"/>
<dbReference type="GeneID" id="16078617"/>
<dbReference type="EC" id="4.4.1.5" evidence="3 9"/>
<dbReference type="InterPro" id="IPR037523">
    <property type="entry name" value="VOC_core"/>
</dbReference>
<feature type="binding site" evidence="8">
    <location>
        <position position="88"/>
    </location>
    <ligand>
        <name>Zn(2+)</name>
        <dbReference type="ChEBI" id="CHEBI:29105"/>
        <note>ligand shared between dimeric partners</note>
    </ligand>
</feature>
<dbReference type="EMBL" id="GL832957">
    <property type="protein sequence ID" value="EGD79065.1"/>
    <property type="molecule type" value="Genomic_DNA"/>
</dbReference>
<dbReference type="OrthoDB" id="16820at2759"/>
<evidence type="ECO:0000256" key="9">
    <source>
        <dbReference type="RuleBase" id="RU361179"/>
    </source>
</evidence>
<sequence length="328" mass="37661">MAARSLIAGARPFGASWQQTMLRIRDPAASLRFYTELLGFSLIHKYDFPENKFSLYFLATLPKDVKAPKPGTKESEQFLWTMPYTCLELTHNHGTETDPNFHYDSGNNEPKRGFGHICVFADDVYAACDYLEKHDVSFKKKPDEGRMKGLAFAYDPDGYWVEIVKRAESHKQERFTFAQTMLRIKDPEKSLAFYKDKFGMSLVRVKHFSDFSLYFLAHLPVDTKYPDPESDEANEFIKTFDFPVLELTHNHGTESDPNFSYHNGNTDPRGFGHVGFLVDDLKAACDSLIADGIEFKKKPEEGTMRNIAFAYDPDGYWVEIIQRGVTFM</sequence>
<dbReference type="GO" id="GO:0046872">
    <property type="term" value="F:metal ion binding"/>
    <property type="evidence" value="ECO:0007669"/>
    <property type="project" value="UniProtKB-UniRule"/>
</dbReference>
<organism evidence="12">
    <name type="scientific">Salpingoeca rosetta (strain ATCC 50818 / BSB-021)</name>
    <dbReference type="NCBI Taxonomy" id="946362"/>
    <lineage>
        <taxon>Eukaryota</taxon>
        <taxon>Choanoflagellata</taxon>
        <taxon>Craspedida</taxon>
        <taxon>Salpingoecidae</taxon>
        <taxon>Salpingoeca</taxon>
    </lineage>
</organism>
<reference evidence="11" key="1">
    <citation type="submission" date="2009-08" db="EMBL/GenBank/DDBJ databases">
        <title>Annotation of Salpingoeca rosetta.</title>
        <authorList>
            <consortium name="The Broad Institute Genome Sequencing Platform"/>
            <person name="Russ C."/>
            <person name="Cuomo C."/>
            <person name="Burger G."/>
            <person name="Gray M.W."/>
            <person name="Holland P.W.H."/>
            <person name="King N."/>
            <person name="Lang F.B.F."/>
            <person name="Roger A.J."/>
            <person name="Ruiz-Trillo I."/>
            <person name="Young S.K."/>
            <person name="Zeng Q."/>
            <person name="Gargeya S."/>
            <person name="Alvarado L."/>
            <person name="Berlin A."/>
            <person name="Chapman S.B."/>
            <person name="Chen Z."/>
            <person name="Freedman E."/>
            <person name="Gellesch M."/>
            <person name="Goldberg J."/>
            <person name="Griggs A."/>
            <person name="Gujja S."/>
            <person name="Heilman E."/>
            <person name="Heiman D."/>
            <person name="Howarth C."/>
            <person name="Mehta T."/>
            <person name="Neiman D."/>
            <person name="Pearson M."/>
            <person name="Roberts A."/>
            <person name="Saif S."/>
            <person name="Shea T."/>
            <person name="Shenoy N."/>
            <person name="Sisk P."/>
            <person name="Stolte C."/>
            <person name="Sykes S."/>
            <person name="White J."/>
            <person name="Yandava C."/>
            <person name="Haas B."/>
            <person name="Nusbaum C."/>
            <person name="Birren B."/>
        </authorList>
    </citation>
    <scope>NUCLEOTIDE SEQUENCE [LARGE SCALE GENOMIC DNA]</scope>
    <source>
        <strain evidence="11">ATCC 50818</strain>
    </source>
</reference>
<feature type="binding site" evidence="8">
    <location>
        <position position="162"/>
    </location>
    <ligand>
        <name>Zn(2+)</name>
        <dbReference type="ChEBI" id="CHEBI:29105"/>
        <note>ligand shared between dimeric partners</note>
    </ligand>
</feature>
<feature type="active site" description="Proton donor/acceptor" evidence="7">
    <location>
        <position position="162"/>
    </location>
</feature>
<comment type="pathway">
    <text evidence="1 9">Secondary metabolite metabolism; methylglyoxal degradation; (R)-lactate from methylglyoxal: step 1/2.</text>
</comment>
<comment type="function">
    <text evidence="9">Catalyzes the conversion of hemimercaptal, formed from methylglyoxal and glutathione, to S-lactoylglutathione.</text>
</comment>
<comment type="catalytic activity">
    <reaction evidence="9">
        <text>(R)-S-lactoylglutathione = methylglyoxal + glutathione</text>
        <dbReference type="Rhea" id="RHEA:19069"/>
        <dbReference type="ChEBI" id="CHEBI:17158"/>
        <dbReference type="ChEBI" id="CHEBI:57474"/>
        <dbReference type="ChEBI" id="CHEBI:57925"/>
        <dbReference type="EC" id="4.4.1.5"/>
    </reaction>
</comment>
<dbReference type="PANTHER" id="PTHR10374:SF30">
    <property type="entry name" value="LACTOYLGLUTATHIONE LYASE"/>
    <property type="match status" value="1"/>
</dbReference>
<evidence type="ECO:0000256" key="1">
    <source>
        <dbReference type="ARBA" id="ARBA00005008"/>
    </source>
</evidence>
<dbReference type="Pfam" id="PF00903">
    <property type="entry name" value="Glyoxalase"/>
    <property type="match status" value="2"/>
</dbReference>
<dbReference type="STRING" id="946362.F2TZP1"/>
<dbReference type="InParanoid" id="F2TZP1"/>
<proteinExistence type="inferred from homology"/>
<evidence type="ECO:0000256" key="2">
    <source>
        <dbReference type="ARBA" id="ARBA00010363"/>
    </source>
</evidence>
<comment type="similarity">
    <text evidence="2 9">Belongs to the glyoxalase I family.</text>
</comment>
<feature type="binding site" evidence="8">
    <location>
        <position position="116"/>
    </location>
    <ligand>
        <name>Zn(2+)</name>
        <dbReference type="ChEBI" id="CHEBI:29105"/>
        <note>ligand shared between dimeric partners</note>
    </ligand>
</feature>
<evidence type="ECO:0000256" key="3">
    <source>
        <dbReference type="ARBA" id="ARBA00012081"/>
    </source>
</evidence>
<accession>F2TZP1</accession>
<dbReference type="InterPro" id="IPR029068">
    <property type="entry name" value="Glyas_Bleomycin-R_OHBP_Dase"/>
</dbReference>
<evidence type="ECO:0000256" key="5">
    <source>
        <dbReference type="ARBA" id="ARBA00022833"/>
    </source>
</evidence>
<dbReference type="eggNOG" id="KOG2944">
    <property type="taxonomic scope" value="Eukaryota"/>
</dbReference>
<dbReference type="CDD" id="cd07233">
    <property type="entry name" value="GlxI_Zn"/>
    <property type="match status" value="2"/>
</dbReference>
<dbReference type="InterPro" id="IPR004360">
    <property type="entry name" value="Glyas_Fos-R_dOase_dom"/>
</dbReference>
<protein>
    <recommendedName>
        <fullName evidence="3 9">Lactoylglutathione lyase</fullName>
        <ecNumber evidence="3 9">4.4.1.5</ecNumber>
    </recommendedName>
    <alternativeName>
        <fullName evidence="9">Glyoxalase I</fullName>
    </alternativeName>
</protein>
<dbReference type="KEGG" id="sre:PTSG_02033"/>
<evidence type="ECO:0000256" key="6">
    <source>
        <dbReference type="ARBA" id="ARBA00023239"/>
    </source>
</evidence>
<dbReference type="UniPathway" id="UPA00619">
    <property type="reaction ID" value="UER00675"/>
</dbReference>
<feature type="binding site" evidence="8">
    <location>
        <position position="19"/>
    </location>
    <ligand>
        <name>Zn(2+)</name>
        <dbReference type="ChEBI" id="CHEBI:29105"/>
        <note>ligand shared between dimeric partners</note>
    </ligand>
</feature>